<proteinExistence type="predicted"/>
<protein>
    <submittedName>
        <fullName evidence="2">DNA-binding transcriptional activator of the SARP family</fullName>
    </submittedName>
</protein>
<keyword evidence="2" id="KW-0238">DNA-binding</keyword>
<evidence type="ECO:0000313" key="3">
    <source>
        <dbReference type="Proteomes" id="UP000199208"/>
    </source>
</evidence>
<dbReference type="Pfam" id="PF03704">
    <property type="entry name" value="BTAD"/>
    <property type="match status" value="1"/>
</dbReference>
<dbReference type="InterPro" id="IPR005158">
    <property type="entry name" value="BTAD"/>
</dbReference>
<dbReference type="PANTHER" id="PTHR35807:SF2">
    <property type="entry name" value="TRANSCRIPTIONAL ACTIVATOR DOMAIN"/>
    <property type="match status" value="1"/>
</dbReference>
<dbReference type="Gene3D" id="1.10.10.10">
    <property type="entry name" value="Winged helix-like DNA-binding domain superfamily/Winged helix DNA-binding domain"/>
    <property type="match status" value="1"/>
</dbReference>
<dbReference type="Gene3D" id="1.25.40.10">
    <property type="entry name" value="Tetratricopeptide repeat domain"/>
    <property type="match status" value="1"/>
</dbReference>
<dbReference type="EMBL" id="FMWL01000010">
    <property type="protein sequence ID" value="SCZ80051.1"/>
    <property type="molecule type" value="Genomic_DNA"/>
</dbReference>
<evidence type="ECO:0000259" key="1">
    <source>
        <dbReference type="SMART" id="SM01043"/>
    </source>
</evidence>
<evidence type="ECO:0000313" key="2">
    <source>
        <dbReference type="EMBL" id="SCZ80051.1"/>
    </source>
</evidence>
<dbReference type="SUPFAM" id="SSF48452">
    <property type="entry name" value="TPR-like"/>
    <property type="match status" value="1"/>
</dbReference>
<dbReference type="RefSeq" id="WP_092591208.1">
    <property type="nucleotide sequence ID" value="NZ_FMWL01000010.1"/>
</dbReference>
<feature type="domain" description="Bacterial transcriptional activator" evidence="1">
    <location>
        <begin position="100"/>
        <end position="244"/>
    </location>
</feature>
<sequence>MLTIQLLGKVHIIFNGENFEDQMSTKQTALICLLMLSKGYEMSKEKLASYLWPDSSEEAAKYNLRYNLWTIGKMLSLKESGEGLILSKKEYCRLNESIEFDCDRIRLDQFNPREAHTLDELIEFRKLIRGDFLEGLYLRNCNEFNEMILFERVVCQNRQLEVLKALLEMYEEMKDYANMLQILNELSVIEPYNDHFAIKTLDTYCKMGNRVAAIHYYKQFEAQLRRNLNISPEEALKKYYLRLMTSADQVSKESSDQKNQQRKITIEVDSLKSIEFYTVAEIIRKIIKAVKPDELLLLNRRYLLDLGYITNELMILLEQNGVSVAEVQECVPSVRIFHAYKALLEHLSAYYTIEIKVNNPDALDEMSKTLL</sequence>
<dbReference type="STRING" id="1120920.SAMN03080599_02078"/>
<dbReference type="Proteomes" id="UP000199208">
    <property type="component" value="Unassembled WGS sequence"/>
</dbReference>
<dbReference type="InterPro" id="IPR036388">
    <property type="entry name" value="WH-like_DNA-bd_sf"/>
</dbReference>
<dbReference type="AlphaFoldDB" id="A0A1G5S2S1"/>
<name>A0A1G5S2S1_9FIRM</name>
<dbReference type="InterPro" id="IPR016032">
    <property type="entry name" value="Sig_transdc_resp-reg_C-effctor"/>
</dbReference>
<dbReference type="GO" id="GO:0006355">
    <property type="term" value="P:regulation of DNA-templated transcription"/>
    <property type="evidence" value="ECO:0007669"/>
    <property type="project" value="InterPro"/>
</dbReference>
<gene>
    <name evidence="2" type="ORF">SAMN03080599_02078</name>
</gene>
<dbReference type="InterPro" id="IPR051677">
    <property type="entry name" value="AfsR-DnrI-RedD_regulator"/>
</dbReference>
<organism evidence="2 3">
    <name type="scientific">Acidaminobacter hydrogenoformans DSM 2784</name>
    <dbReference type="NCBI Taxonomy" id="1120920"/>
    <lineage>
        <taxon>Bacteria</taxon>
        <taxon>Bacillati</taxon>
        <taxon>Bacillota</taxon>
        <taxon>Clostridia</taxon>
        <taxon>Peptostreptococcales</taxon>
        <taxon>Acidaminobacteraceae</taxon>
        <taxon>Acidaminobacter</taxon>
    </lineage>
</organism>
<dbReference type="SMART" id="SM01043">
    <property type="entry name" value="BTAD"/>
    <property type="match status" value="1"/>
</dbReference>
<accession>A0A1G5S2S1</accession>
<dbReference type="GO" id="GO:0003677">
    <property type="term" value="F:DNA binding"/>
    <property type="evidence" value="ECO:0007669"/>
    <property type="project" value="UniProtKB-KW"/>
</dbReference>
<dbReference type="SUPFAM" id="SSF46894">
    <property type="entry name" value="C-terminal effector domain of the bipartite response regulators"/>
    <property type="match status" value="1"/>
</dbReference>
<dbReference type="InterPro" id="IPR011990">
    <property type="entry name" value="TPR-like_helical_dom_sf"/>
</dbReference>
<dbReference type="OrthoDB" id="190810at2"/>
<reference evidence="2 3" key="1">
    <citation type="submission" date="2016-10" db="EMBL/GenBank/DDBJ databases">
        <authorList>
            <person name="de Groot N.N."/>
        </authorList>
    </citation>
    <scope>NUCLEOTIDE SEQUENCE [LARGE SCALE GENOMIC DNA]</scope>
    <source>
        <strain evidence="2 3">DSM 2784</strain>
    </source>
</reference>
<keyword evidence="3" id="KW-1185">Reference proteome</keyword>
<dbReference type="PANTHER" id="PTHR35807">
    <property type="entry name" value="TRANSCRIPTIONAL REGULATOR REDD-RELATED"/>
    <property type="match status" value="1"/>
</dbReference>